<organism evidence="19 20">
    <name type="scientific">Pelobates cultripes</name>
    <name type="common">Western spadefoot toad</name>
    <dbReference type="NCBI Taxonomy" id="61616"/>
    <lineage>
        <taxon>Eukaryota</taxon>
        <taxon>Metazoa</taxon>
        <taxon>Chordata</taxon>
        <taxon>Craniata</taxon>
        <taxon>Vertebrata</taxon>
        <taxon>Euteleostomi</taxon>
        <taxon>Amphibia</taxon>
        <taxon>Batrachia</taxon>
        <taxon>Anura</taxon>
        <taxon>Pelobatoidea</taxon>
        <taxon>Pelobatidae</taxon>
        <taxon>Pelobates</taxon>
    </lineage>
</organism>
<evidence type="ECO:0000256" key="17">
    <source>
        <dbReference type="SAM" id="SignalP"/>
    </source>
</evidence>
<dbReference type="PRINTS" id="PR00571">
    <property type="entry name" value="ENDOTHELINBR"/>
</dbReference>
<keyword evidence="8" id="KW-0564">Palmitate</keyword>
<keyword evidence="20" id="KW-1185">Reference proteome</keyword>
<evidence type="ECO:0000256" key="13">
    <source>
        <dbReference type="ARBA" id="ARBA00032475"/>
    </source>
</evidence>
<evidence type="ECO:0000256" key="6">
    <source>
        <dbReference type="ARBA" id="ARBA00023040"/>
    </source>
</evidence>
<dbReference type="PRINTS" id="PR00366">
    <property type="entry name" value="ENDOTHELINR"/>
</dbReference>
<keyword evidence="12" id="KW-0449">Lipoprotein</keyword>
<dbReference type="GO" id="GO:0005886">
    <property type="term" value="C:plasma membrane"/>
    <property type="evidence" value="ECO:0007669"/>
    <property type="project" value="UniProtKB-SubCell"/>
</dbReference>
<evidence type="ECO:0000256" key="11">
    <source>
        <dbReference type="ARBA" id="ARBA00023224"/>
    </source>
</evidence>
<dbReference type="SUPFAM" id="SSF81321">
    <property type="entry name" value="Family A G protein-coupled receptor-like"/>
    <property type="match status" value="1"/>
</dbReference>
<evidence type="ECO:0000256" key="4">
    <source>
        <dbReference type="ARBA" id="ARBA00022692"/>
    </source>
</evidence>
<gene>
    <name evidence="19" type="ORF">PECUL_23A055322</name>
</gene>
<feature type="transmembrane region" description="Helical" evidence="16">
    <location>
        <begin position="92"/>
        <end position="116"/>
    </location>
</feature>
<keyword evidence="11 14" id="KW-0807">Transducer</keyword>
<evidence type="ECO:0000313" key="19">
    <source>
        <dbReference type="EMBL" id="CAH2223759.1"/>
    </source>
</evidence>
<feature type="transmembrane region" description="Helical" evidence="16">
    <location>
        <begin position="265"/>
        <end position="291"/>
    </location>
</feature>
<dbReference type="GO" id="GO:0048484">
    <property type="term" value="P:enteric nervous system development"/>
    <property type="evidence" value="ECO:0007669"/>
    <property type="project" value="InterPro"/>
</dbReference>
<dbReference type="Proteomes" id="UP001295444">
    <property type="component" value="Chromosome 01"/>
</dbReference>
<proteinExistence type="inferred from homology"/>
<keyword evidence="10 14" id="KW-0675">Receptor</keyword>
<dbReference type="PANTHER" id="PTHR46099">
    <property type="entry name" value="G_PROTEIN_RECEP_F1_2 DOMAIN-CONTAINING PROTEIN"/>
    <property type="match status" value="1"/>
</dbReference>
<evidence type="ECO:0000259" key="18">
    <source>
        <dbReference type="PROSITE" id="PS50262"/>
    </source>
</evidence>
<evidence type="ECO:0000256" key="3">
    <source>
        <dbReference type="ARBA" id="ARBA00022475"/>
    </source>
</evidence>
<dbReference type="InterPro" id="IPR000499">
    <property type="entry name" value="Endthln_rcpt"/>
</dbReference>
<keyword evidence="5 16" id="KW-1133">Transmembrane helix</keyword>
<dbReference type="GO" id="GO:0042310">
    <property type="term" value="P:vasoconstriction"/>
    <property type="evidence" value="ECO:0007669"/>
    <property type="project" value="InterPro"/>
</dbReference>
<dbReference type="InterPro" id="IPR001112">
    <property type="entry name" value="ETB_rcpt"/>
</dbReference>
<dbReference type="PRINTS" id="PR00237">
    <property type="entry name" value="GPCRRHODOPSN"/>
</dbReference>
<evidence type="ECO:0000256" key="7">
    <source>
        <dbReference type="ARBA" id="ARBA00023136"/>
    </source>
</evidence>
<dbReference type="FunFam" id="1.20.1070.10:FF:000076">
    <property type="entry name" value="Endothelin receptor type B"/>
    <property type="match status" value="1"/>
</dbReference>
<evidence type="ECO:0000256" key="15">
    <source>
        <dbReference type="SAM" id="MobiDB-lite"/>
    </source>
</evidence>
<evidence type="ECO:0000256" key="16">
    <source>
        <dbReference type="SAM" id="Phobius"/>
    </source>
</evidence>
<dbReference type="PROSITE" id="PS00237">
    <property type="entry name" value="G_PROTEIN_RECEP_F1_1"/>
    <property type="match status" value="1"/>
</dbReference>
<dbReference type="SMART" id="SM01381">
    <property type="entry name" value="7TM_GPCR_Srsx"/>
    <property type="match status" value="1"/>
</dbReference>
<dbReference type="GO" id="GO:0048066">
    <property type="term" value="P:developmental pigmentation"/>
    <property type="evidence" value="ECO:0007669"/>
    <property type="project" value="TreeGrafter"/>
</dbReference>
<dbReference type="PANTHER" id="PTHR46099:SF3">
    <property type="entry name" value="ENDOTHELIN RECEPTOR TYPE B"/>
    <property type="match status" value="1"/>
</dbReference>
<keyword evidence="6 14" id="KW-0297">G-protein coupled receptor</keyword>
<feature type="domain" description="G-protein coupled receptors family 1 profile" evidence="18">
    <location>
        <begin position="108"/>
        <end position="376"/>
    </location>
</feature>
<dbReference type="InterPro" id="IPR000276">
    <property type="entry name" value="GPCR_Rhodpsn"/>
</dbReference>
<protein>
    <recommendedName>
        <fullName evidence="2">Endothelin receptor type B</fullName>
    </recommendedName>
    <alternativeName>
        <fullName evidence="13">Endothelin receptor non-selective type</fullName>
    </alternativeName>
</protein>
<comment type="subcellular location">
    <subcellularLocation>
        <location evidence="1">Cell membrane</location>
        <topology evidence="1">Multi-pass membrane protein</topology>
    </subcellularLocation>
</comment>
<reference evidence="19" key="1">
    <citation type="submission" date="2022-03" db="EMBL/GenBank/DDBJ databases">
        <authorList>
            <person name="Alioto T."/>
            <person name="Alioto T."/>
            <person name="Gomez Garrido J."/>
        </authorList>
    </citation>
    <scope>NUCLEOTIDE SEQUENCE</scope>
</reference>
<dbReference type="EMBL" id="OW240912">
    <property type="protein sequence ID" value="CAH2223759.1"/>
    <property type="molecule type" value="Genomic_DNA"/>
</dbReference>
<feature type="transmembrane region" description="Helical" evidence="16">
    <location>
        <begin position="311"/>
        <end position="329"/>
    </location>
</feature>
<evidence type="ECO:0000256" key="10">
    <source>
        <dbReference type="ARBA" id="ARBA00023170"/>
    </source>
</evidence>
<feature type="signal peptide" evidence="17">
    <location>
        <begin position="1"/>
        <end position="22"/>
    </location>
</feature>
<evidence type="ECO:0000313" key="20">
    <source>
        <dbReference type="Proteomes" id="UP001295444"/>
    </source>
</evidence>
<dbReference type="InterPro" id="IPR017452">
    <property type="entry name" value="GPCR_Rhodpsn_7TM"/>
</dbReference>
<feature type="region of interest" description="Disordered" evidence="15">
    <location>
        <begin position="52"/>
        <end position="78"/>
    </location>
</feature>
<evidence type="ECO:0000256" key="1">
    <source>
        <dbReference type="ARBA" id="ARBA00004651"/>
    </source>
</evidence>
<dbReference type="GO" id="GO:0004962">
    <property type="term" value="F:endothelin receptor activity"/>
    <property type="evidence" value="ECO:0007669"/>
    <property type="project" value="InterPro"/>
</dbReference>
<name>A0AAD1R5H2_PELCU</name>
<keyword evidence="7 16" id="KW-0472">Membrane</keyword>
<evidence type="ECO:0000256" key="12">
    <source>
        <dbReference type="ARBA" id="ARBA00023288"/>
    </source>
</evidence>
<evidence type="ECO:0000256" key="5">
    <source>
        <dbReference type="ARBA" id="ARBA00022989"/>
    </source>
</evidence>
<dbReference type="InterPro" id="IPR051193">
    <property type="entry name" value="GPCR_endothelin_rcpt"/>
</dbReference>
<sequence>MQKAKCCVTLAVVILSAVAAFGEKNESSFKPLSDERQSFMGTLSTSLQSLNSSNANDTSNANEPGNQGFQNRRPKLPPMCNRQTEIRDTFRYITTVISCLIFIVGIIGNSTLLRIIYKNKSMRNGPNILIASLAMGDLIHIIIDIPISTYKLLARDWPFGVQICKLVPFLQKSSVGITVLSLCALSIDRYRAVASRNHVKGLGFSKWTTLEIVFIWVVSVVIAIPEAISFGVDTVDYRGQQFQTCYLLPVQTTAFMMFYKTHKDLWLFSFYFCFPLVVTAVFYTLMTFELLRKKGGMTVALSEHMKQRREVARTVFCLVLVFAICWIPLHLSRIIKLTFYDQDNPNRCELLSFLLSMDYVGINMANLNSCINPIALYLVSTKFKNCFKSCLCCWYQSTDLLDVEDNHSCMKFKGHNNGEYDHFQSSLS</sequence>
<keyword evidence="17" id="KW-0732">Signal</keyword>
<accession>A0AAD1R5H2</accession>
<keyword evidence="9" id="KW-1015">Disulfide bond</keyword>
<feature type="transmembrane region" description="Helical" evidence="16">
    <location>
        <begin position="169"/>
        <end position="187"/>
    </location>
</feature>
<keyword evidence="4 14" id="KW-0812">Transmembrane</keyword>
<feature type="transmembrane region" description="Helical" evidence="16">
    <location>
        <begin position="359"/>
        <end position="379"/>
    </location>
</feature>
<evidence type="ECO:0000256" key="14">
    <source>
        <dbReference type="RuleBase" id="RU000688"/>
    </source>
</evidence>
<evidence type="ECO:0000256" key="2">
    <source>
        <dbReference type="ARBA" id="ARBA00015019"/>
    </source>
</evidence>
<evidence type="ECO:0000256" key="8">
    <source>
        <dbReference type="ARBA" id="ARBA00023139"/>
    </source>
</evidence>
<dbReference type="Gene3D" id="1.20.1070.10">
    <property type="entry name" value="Rhodopsin 7-helix transmembrane proteins"/>
    <property type="match status" value="1"/>
</dbReference>
<feature type="transmembrane region" description="Helical" evidence="16">
    <location>
        <begin position="128"/>
        <end position="149"/>
    </location>
</feature>
<comment type="similarity">
    <text evidence="14">Belongs to the G-protein coupled receptor 1 family.</text>
</comment>
<evidence type="ECO:0000256" key="9">
    <source>
        <dbReference type="ARBA" id="ARBA00023157"/>
    </source>
</evidence>
<dbReference type="PROSITE" id="PS50262">
    <property type="entry name" value="G_PROTEIN_RECEP_F1_2"/>
    <property type="match status" value="1"/>
</dbReference>
<feature type="compositionally biased region" description="Low complexity" evidence="15">
    <location>
        <begin position="52"/>
        <end position="62"/>
    </location>
</feature>
<feature type="chain" id="PRO_5042050061" description="Endothelin receptor type B" evidence="17">
    <location>
        <begin position="23"/>
        <end position="428"/>
    </location>
</feature>
<dbReference type="Pfam" id="PF00001">
    <property type="entry name" value="7tm_1"/>
    <property type="match status" value="1"/>
</dbReference>
<feature type="transmembrane region" description="Helical" evidence="16">
    <location>
        <begin position="208"/>
        <end position="228"/>
    </location>
</feature>
<keyword evidence="3" id="KW-1003">Cell membrane</keyword>
<dbReference type="GO" id="GO:0008217">
    <property type="term" value="P:regulation of blood pressure"/>
    <property type="evidence" value="ECO:0007669"/>
    <property type="project" value="InterPro"/>
</dbReference>
<dbReference type="AlphaFoldDB" id="A0AAD1R5H2"/>